<evidence type="ECO:0000313" key="3">
    <source>
        <dbReference type="Proteomes" id="UP000499080"/>
    </source>
</evidence>
<organism evidence="2 3">
    <name type="scientific">Araneus ventricosus</name>
    <name type="common">Orbweaver spider</name>
    <name type="synonym">Epeira ventricosa</name>
    <dbReference type="NCBI Taxonomy" id="182803"/>
    <lineage>
        <taxon>Eukaryota</taxon>
        <taxon>Metazoa</taxon>
        <taxon>Ecdysozoa</taxon>
        <taxon>Arthropoda</taxon>
        <taxon>Chelicerata</taxon>
        <taxon>Arachnida</taxon>
        <taxon>Araneae</taxon>
        <taxon>Araneomorphae</taxon>
        <taxon>Entelegynae</taxon>
        <taxon>Araneoidea</taxon>
        <taxon>Araneidae</taxon>
        <taxon>Araneus</taxon>
    </lineage>
</organism>
<dbReference type="Proteomes" id="UP000499080">
    <property type="component" value="Unassembled WGS sequence"/>
</dbReference>
<accession>A0A4Y2J5U3</accession>
<name>A0A4Y2J5U3_ARAVE</name>
<dbReference type="AlphaFoldDB" id="A0A4Y2J5U3"/>
<protein>
    <submittedName>
        <fullName evidence="2">Uncharacterized protein</fullName>
    </submittedName>
</protein>
<proteinExistence type="predicted"/>
<sequence>MATIRALTELSTSNGSHVSSHIRRRHPASFRHRKRRHDIAHLRHSPESKLPIASHVTTQSRNPEVLAKVAGFRKARARNALMNEGEIESGIAARNWNLGVKRQLNAKSKATGRECYTIPIMTNVYGVINKTIRKHAVTFAAFYIMYLSI</sequence>
<comment type="caution">
    <text evidence="2">The sequence shown here is derived from an EMBL/GenBank/DDBJ whole genome shotgun (WGS) entry which is preliminary data.</text>
</comment>
<feature type="region of interest" description="Disordered" evidence="1">
    <location>
        <begin position="7"/>
        <end position="35"/>
    </location>
</feature>
<feature type="compositionally biased region" description="Basic residues" evidence="1">
    <location>
        <begin position="20"/>
        <end position="35"/>
    </location>
</feature>
<keyword evidence="3" id="KW-1185">Reference proteome</keyword>
<evidence type="ECO:0000313" key="2">
    <source>
        <dbReference type="EMBL" id="GBM85517.1"/>
    </source>
</evidence>
<reference evidence="2 3" key="1">
    <citation type="journal article" date="2019" name="Sci. Rep.">
        <title>Orb-weaving spider Araneus ventricosus genome elucidates the spidroin gene catalogue.</title>
        <authorList>
            <person name="Kono N."/>
            <person name="Nakamura H."/>
            <person name="Ohtoshi R."/>
            <person name="Moran D.A.P."/>
            <person name="Shinohara A."/>
            <person name="Yoshida Y."/>
            <person name="Fujiwara M."/>
            <person name="Mori M."/>
            <person name="Tomita M."/>
            <person name="Arakawa K."/>
        </authorList>
    </citation>
    <scope>NUCLEOTIDE SEQUENCE [LARGE SCALE GENOMIC DNA]</scope>
</reference>
<feature type="compositionally biased region" description="Polar residues" evidence="1">
    <location>
        <begin position="9"/>
        <end position="19"/>
    </location>
</feature>
<evidence type="ECO:0000256" key="1">
    <source>
        <dbReference type="SAM" id="MobiDB-lite"/>
    </source>
</evidence>
<dbReference type="EMBL" id="BGPR01003240">
    <property type="protein sequence ID" value="GBM85517.1"/>
    <property type="molecule type" value="Genomic_DNA"/>
</dbReference>
<gene>
    <name evidence="2" type="ORF">AVEN_16054_1</name>
</gene>